<dbReference type="EMBL" id="JAANOU010000001">
    <property type="protein sequence ID" value="NIH79832.1"/>
    <property type="molecule type" value="Genomic_DNA"/>
</dbReference>
<comment type="caution">
    <text evidence="2">The sequence shown here is derived from an EMBL/GenBank/DDBJ whole genome shotgun (WGS) entry which is preliminary data.</text>
</comment>
<evidence type="ECO:0000313" key="2">
    <source>
        <dbReference type="EMBL" id="NIH79832.1"/>
    </source>
</evidence>
<protein>
    <submittedName>
        <fullName evidence="2">Uncharacterized protein</fullName>
    </submittedName>
</protein>
<dbReference type="Proteomes" id="UP000754495">
    <property type="component" value="Unassembled WGS sequence"/>
</dbReference>
<proteinExistence type="predicted"/>
<evidence type="ECO:0000313" key="3">
    <source>
        <dbReference type="Proteomes" id="UP000754495"/>
    </source>
</evidence>
<organism evidence="2 3">
    <name type="scientific">Amycolatopsis viridis</name>
    <dbReference type="NCBI Taxonomy" id="185678"/>
    <lineage>
        <taxon>Bacteria</taxon>
        <taxon>Bacillati</taxon>
        <taxon>Actinomycetota</taxon>
        <taxon>Actinomycetes</taxon>
        <taxon>Pseudonocardiales</taxon>
        <taxon>Pseudonocardiaceae</taxon>
        <taxon>Amycolatopsis</taxon>
    </lineage>
</organism>
<dbReference type="RefSeq" id="WP_167113277.1">
    <property type="nucleotide sequence ID" value="NZ_JAANOU010000001.1"/>
</dbReference>
<gene>
    <name evidence="2" type="ORF">FHX46_002362</name>
</gene>
<sequence>MRWLNRVRTGLREFLTTQAELAQRHDLLNRPWEEDHLHWAFDGERWQLHGHLAPPGARRRSTTGSGWCPAVPATRTKIPVA</sequence>
<feature type="region of interest" description="Disordered" evidence="1">
    <location>
        <begin position="53"/>
        <end position="73"/>
    </location>
</feature>
<accession>A0ABX0SS87</accession>
<keyword evidence="3" id="KW-1185">Reference proteome</keyword>
<evidence type="ECO:0000256" key="1">
    <source>
        <dbReference type="SAM" id="MobiDB-lite"/>
    </source>
</evidence>
<name>A0ABX0SS87_9PSEU</name>
<reference evidence="2 3" key="1">
    <citation type="submission" date="2020-03" db="EMBL/GenBank/DDBJ databases">
        <title>Sequencing the genomes of 1000 actinobacteria strains.</title>
        <authorList>
            <person name="Klenk H.-P."/>
        </authorList>
    </citation>
    <scope>NUCLEOTIDE SEQUENCE [LARGE SCALE GENOMIC DNA]</scope>
    <source>
        <strain evidence="2 3">DSM 45668</strain>
    </source>
</reference>